<evidence type="ECO:0000313" key="2">
    <source>
        <dbReference type="EMBL" id="HIR48002.1"/>
    </source>
</evidence>
<dbReference type="PROSITE" id="PS50943">
    <property type="entry name" value="HTH_CROC1"/>
    <property type="match status" value="1"/>
</dbReference>
<feature type="domain" description="HTH cro/C1-type" evidence="1">
    <location>
        <begin position="86"/>
        <end position="140"/>
    </location>
</feature>
<dbReference type="InterPro" id="IPR001387">
    <property type="entry name" value="Cro/C1-type_HTH"/>
</dbReference>
<name>A0A9D1DF87_9FIRM</name>
<accession>A0A9D1DF87</accession>
<dbReference type="SUPFAM" id="SSF47413">
    <property type="entry name" value="lambda repressor-like DNA-binding domains"/>
    <property type="match status" value="1"/>
</dbReference>
<reference evidence="2" key="2">
    <citation type="journal article" date="2021" name="PeerJ">
        <title>Extensive microbial diversity within the chicken gut microbiome revealed by metagenomics and culture.</title>
        <authorList>
            <person name="Gilroy R."/>
            <person name="Ravi A."/>
            <person name="Getino M."/>
            <person name="Pursley I."/>
            <person name="Horton D.L."/>
            <person name="Alikhan N.F."/>
            <person name="Baker D."/>
            <person name="Gharbi K."/>
            <person name="Hall N."/>
            <person name="Watson M."/>
            <person name="Adriaenssens E.M."/>
            <person name="Foster-Nyarko E."/>
            <person name="Jarju S."/>
            <person name="Secka A."/>
            <person name="Antonio M."/>
            <person name="Oren A."/>
            <person name="Chaudhuri R.R."/>
            <person name="La Ragione R."/>
            <person name="Hildebrand F."/>
            <person name="Pallen M.J."/>
        </authorList>
    </citation>
    <scope>NUCLEOTIDE SEQUENCE</scope>
    <source>
        <strain evidence="2">ChiSxjej1B13-7958</strain>
    </source>
</reference>
<proteinExistence type="predicted"/>
<sequence length="141" mass="16103">MEERLVIRIYRWGEEEPVFAFFPEENGDDDGGRDYVLPVGYTVDSEDGSPFIRGEKPCALQNHNGMPVLVDEAKKRAFLLERDRKIERMRERAGLSRAELAEALGASQMEVYRWERYEVEPGTALLGRIAHALGCDTEDLI</sequence>
<dbReference type="EMBL" id="DVGZ01000109">
    <property type="protein sequence ID" value="HIR48002.1"/>
    <property type="molecule type" value="Genomic_DNA"/>
</dbReference>
<evidence type="ECO:0000313" key="3">
    <source>
        <dbReference type="Proteomes" id="UP000824242"/>
    </source>
</evidence>
<reference evidence="2" key="1">
    <citation type="submission" date="2020-10" db="EMBL/GenBank/DDBJ databases">
        <authorList>
            <person name="Gilroy R."/>
        </authorList>
    </citation>
    <scope>NUCLEOTIDE SEQUENCE</scope>
    <source>
        <strain evidence="2">ChiSxjej1B13-7958</strain>
    </source>
</reference>
<organism evidence="2 3">
    <name type="scientific">Candidatus Caccousia avicola</name>
    <dbReference type="NCBI Taxonomy" id="2840721"/>
    <lineage>
        <taxon>Bacteria</taxon>
        <taxon>Bacillati</taxon>
        <taxon>Bacillota</taxon>
        <taxon>Clostridia</taxon>
        <taxon>Eubacteriales</taxon>
        <taxon>Oscillospiraceae</taxon>
        <taxon>Oscillospiraceae incertae sedis</taxon>
        <taxon>Candidatus Caccousia</taxon>
    </lineage>
</organism>
<dbReference type="Proteomes" id="UP000824242">
    <property type="component" value="Unassembled WGS sequence"/>
</dbReference>
<dbReference type="Gene3D" id="1.10.260.40">
    <property type="entry name" value="lambda repressor-like DNA-binding domains"/>
    <property type="match status" value="1"/>
</dbReference>
<dbReference type="Pfam" id="PF01381">
    <property type="entry name" value="HTH_3"/>
    <property type="match status" value="1"/>
</dbReference>
<dbReference type="CDD" id="cd00093">
    <property type="entry name" value="HTH_XRE"/>
    <property type="match status" value="1"/>
</dbReference>
<comment type="caution">
    <text evidence="2">The sequence shown here is derived from an EMBL/GenBank/DDBJ whole genome shotgun (WGS) entry which is preliminary data.</text>
</comment>
<protein>
    <submittedName>
        <fullName evidence="2">Helix-turn-helix transcriptional regulator</fullName>
    </submittedName>
</protein>
<dbReference type="GO" id="GO:0003677">
    <property type="term" value="F:DNA binding"/>
    <property type="evidence" value="ECO:0007669"/>
    <property type="project" value="InterPro"/>
</dbReference>
<dbReference type="AlphaFoldDB" id="A0A9D1DF87"/>
<dbReference type="SMART" id="SM00530">
    <property type="entry name" value="HTH_XRE"/>
    <property type="match status" value="1"/>
</dbReference>
<evidence type="ECO:0000259" key="1">
    <source>
        <dbReference type="PROSITE" id="PS50943"/>
    </source>
</evidence>
<gene>
    <name evidence="2" type="ORF">IAB89_10185</name>
</gene>
<dbReference type="InterPro" id="IPR010982">
    <property type="entry name" value="Lambda_DNA-bd_dom_sf"/>
</dbReference>